<proteinExistence type="predicted"/>
<dbReference type="Proteomes" id="UP000256572">
    <property type="component" value="Chromosome"/>
</dbReference>
<organism evidence="2 3">
    <name type="scientific">Acetobacter pomorum</name>
    <dbReference type="NCBI Taxonomy" id="65959"/>
    <lineage>
        <taxon>Bacteria</taxon>
        <taxon>Pseudomonadati</taxon>
        <taxon>Pseudomonadota</taxon>
        <taxon>Alphaproteobacteria</taxon>
        <taxon>Acetobacterales</taxon>
        <taxon>Acetobacteraceae</taxon>
        <taxon>Acetobacter</taxon>
    </lineage>
</organism>
<dbReference type="AlphaFoldDB" id="A0AAN1U8G0"/>
<accession>A0AAN1U8G0</accession>
<dbReference type="EMBL" id="CP023189">
    <property type="protein sequence ID" value="AXM99782.1"/>
    <property type="molecule type" value="Genomic_DNA"/>
</dbReference>
<name>A0AAN1U8G0_9PROT</name>
<evidence type="ECO:0000313" key="2">
    <source>
        <dbReference type="EMBL" id="AXM99782.1"/>
    </source>
</evidence>
<dbReference type="InterPro" id="IPR002563">
    <property type="entry name" value="Flavin_Rdtase-like_dom"/>
</dbReference>
<evidence type="ECO:0000259" key="1">
    <source>
        <dbReference type="Pfam" id="PF01613"/>
    </source>
</evidence>
<reference evidence="2 3" key="1">
    <citation type="submission" date="2017-09" db="EMBL/GenBank/DDBJ databases">
        <authorList>
            <person name="Kim K.H."/>
            <person name="Chun B.H."/>
            <person name="Han G.S."/>
            <person name="Hyun S.G."/>
            <person name="Jeon C.O."/>
        </authorList>
    </citation>
    <scope>NUCLEOTIDE SEQUENCE [LARGE SCALE GENOMIC DNA]</scope>
    <source>
        <strain evidence="2 3">SH</strain>
    </source>
</reference>
<gene>
    <name evidence="2" type="ORF">CJF59_03935</name>
</gene>
<reference evidence="2 3" key="2">
    <citation type="submission" date="2018-08" db="EMBL/GenBank/DDBJ databases">
        <title>Acetobacter oryzifermentans sp. nov., isolated from Korea traditional vinegar and reclassification of Acetobacter pasteurianus subsp. ascendens (Henneberg 1898) as Acetobacter ascendens comb. nov.</title>
        <authorList>
            <person name="Cho G.Y."/>
            <person name="Lee S.H."/>
        </authorList>
    </citation>
    <scope>NUCLEOTIDE SEQUENCE [LARGE SCALE GENOMIC DNA]</scope>
    <source>
        <strain evidence="2 3">SH</strain>
    </source>
</reference>
<dbReference type="InterPro" id="IPR012349">
    <property type="entry name" value="Split_barrel_FMN-bd"/>
</dbReference>
<dbReference type="Pfam" id="PF01613">
    <property type="entry name" value="Flavin_Reduct"/>
    <property type="match status" value="1"/>
</dbReference>
<protein>
    <recommendedName>
        <fullName evidence="1">Flavin reductase like domain-containing protein</fullName>
    </recommendedName>
</protein>
<evidence type="ECO:0000313" key="3">
    <source>
        <dbReference type="Proteomes" id="UP000256572"/>
    </source>
</evidence>
<dbReference type="RefSeq" id="WP_089179412.1">
    <property type="nucleotide sequence ID" value="NZ_CP023189.1"/>
</dbReference>
<dbReference type="Gene3D" id="2.30.110.10">
    <property type="entry name" value="Electron Transport, Fmn-binding Protein, Chain A"/>
    <property type="match status" value="1"/>
</dbReference>
<dbReference type="GO" id="GO:0016646">
    <property type="term" value="F:oxidoreductase activity, acting on the CH-NH group of donors, NAD or NADP as acceptor"/>
    <property type="evidence" value="ECO:0007669"/>
    <property type="project" value="UniProtKB-ARBA"/>
</dbReference>
<sequence>MRILKPDHGTLAFRFASGSPAQEEKFKDNEWIVDQEASPVIADDSVTLVKRIIETLPSGSHNIIISHIQDIVFHEENHQALSWFGKSFHHICS</sequence>
<dbReference type="GO" id="GO:0010181">
    <property type="term" value="F:FMN binding"/>
    <property type="evidence" value="ECO:0007669"/>
    <property type="project" value="InterPro"/>
</dbReference>
<feature type="domain" description="Flavin reductase like" evidence="1">
    <location>
        <begin position="3"/>
        <end position="90"/>
    </location>
</feature>
<dbReference type="SUPFAM" id="SSF50475">
    <property type="entry name" value="FMN-binding split barrel"/>
    <property type="match status" value="1"/>
</dbReference>